<dbReference type="Gene3D" id="3.30.300.20">
    <property type="match status" value="1"/>
</dbReference>
<dbReference type="InterPro" id="IPR003718">
    <property type="entry name" value="OsmC/Ohr_fam"/>
</dbReference>
<dbReference type="EMBL" id="AP021888">
    <property type="protein sequence ID" value="BBP43762.1"/>
    <property type="molecule type" value="Genomic_DNA"/>
</dbReference>
<protein>
    <submittedName>
        <fullName evidence="1">Peroxiredoxin</fullName>
    </submittedName>
</protein>
<dbReference type="PANTHER" id="PTHR35368:SF1">
    <property type="entry name" value="HYDROPEROXIDE REDUCTASE"/>
    <property type="match status" value="1"/>
</dbReference>
<dbReference type="InterPro" id="IPR015946">
    <property type="entry name" value="KH_dom-like_a/b"/>
</dbReference>
<dbReference type="AlphaFoldDB" id="A0A6F8PNR7"/>
<name>A0A6F8PNR7_9GAMM</name>
<dbReference type="InterPro" id="IPR052924">
    <property type="entry name" value="OsmC/Ohr_hydroprdx_reductase"/>
</dbReference>
<dbReference type="Pfam" id="PF02566">
    <property type="entry name" value="OsmC"/>
    <property type="match status" value="1"/>
</dbReference>
<reference evidence="2" key="1">
    <citation type="submission" date="2019-11" db="EMBL/GenBank/DDBJ databases">
        <title>Isolation and characterization of two novel species in the genus Thiomicrorhabdus.</title>
        <authorList>
            <person name="Mochizuki J."/>
            <person name="Kojima H."/>
            <person name="Fukui M."/>
        </authorList>
    </citation>
    <scope>NUCLEOTIDE SEQUENCE [LARGE SCALE GENOMIC DNA]</scope>
    <source>
        <strain evidence="2">AkT22</strain>
    </source>
</reference>
<dbReference type="Proteomes" id="UP000501466">
    <property type="component" value="Chromosome"/>
</dbReference>
<sequence>MTEIYIPSCIRPIDTDGLNKLGEAGKANPNAIKTLKSKTVLEGQFKNFNYVRDLEPVVVDEPPVLLGEDTAPNPSEMALLSLGSCLSVGVQANATQRGIPLTKLEVHLEGDINITAVWGTGDIDPNKKLGVTDVRATFVIESPGASKETLEELVAHAMKWSPVANTYLNAVNMSGKLA</sequence>
<keyword evidence="2" id="KW-1185">Reference proteome</keyword>
<dbReference type="KEGG" id="tzo:THMIRHAT_15080"/>
<evidence type="ECO:0000313" key="1">
    <source>
        <dbReference type="EMBL" id="BBP43762.1"/>
    </source>
</evidence>
<organism evidence="1 2">
    <name type="scientific">Thiosulfativibrio zosterae</name>
    <dbReference type="NCBI Taxonomy" id="2675053"/>
    <lineage>
        <taxon>Bacteria</taxon>
        <taxon>Pseudomonadati</taxon>
        <taxon>Pseudomonadota</taxon>
        <taxon>Gammaproteobacteria</taxon>
        <taxon>Thiotrichales</taxon>
        <taxon>Piscirickettsiaceae</taxon>
        <taxon>Thiosulfativibrio</taxon>
    </lineage>
</organism>
<dbReference type="PANTHER" id="PTHR35368">
    <property type="entry name" value="HYDROPEROXIDE REDUCTASE"/>
    <property type="match status" value="1"/>
</dbReference>
<proteinExistence type="predicted"/>
<evidence type="ECO:0000313" key="2">
    <source>
        <dbReference type="Proteomes" id="UP000501466"/>
    </source>
</evidence>
<dbReference type="InterPro" id="IPR036102">
    <property type="entry name" value="OsmC/Ohrsf"/>
</dbReference>
<dbReference type="RefSeq" id="WP_173291537.1">
    <property type="nucleotide sequence ID" value="NZ_AP021888.1"/>
</dbReference>
<dbReference type="SUPFAM" id="SSF82784">
    <property type="entry name" value="OsmC-like"/>
    <property type="match status" value="1"/>
</dbReference>
<accession>A0A6F8PNR7</accession>
<gene>
    <name evidence="1" type="ORF">THMIRHAT_15080</name>
</gene>